<accession>A0A125Q1Q4</accession>
<keyword evidence="2" id="KW-1185">Reference proteome</keyword>
<reference evidence="2" key="1">
    <citation type="submission" date="2016-06" db="EMBL/GenBank/DDBJ databases">
        <authorList>
            <person name="Varghese N."/>
            <person name="Submissions Spin"/>
        </authorList>
    </citation>
    <scope>NUCLEOTIDE SEQUENCE [LARGE SCALE GENOMIC DNA]</scope>
    <source>
        <strain evidence="2">DSM 44983</strain>
    </source>
</reference>
<dbReference type="AlphaFoldDB" id="A0A125Q1Q4"/>
<dbReference type="Proteomes" id="UP000198226">
    <property type="component" value="Chromosome I"/>
</dbReference>
<sequence>MNLVRAEVERLAARRFVQLMVLLLAVAFTVTTATTLLGSHRPTPRELSAAQAQAAQAVAVMEAEHTRCLRVRAGEIPITEDAGYVPADCGELDPARMERLPLATDYLSSVFVFAQEARGLLYFLIAFLVLFGFLVGASYIGADLNSGGVVNLLLWRPGRLTVLGTKLGTLVGVVAALSVLASALYLGTFWTIGQTAGVPGPLDGEFWRGLGAIYGRGLVLVLLATVLGFGIATLGRHTSAALGAVAAYAVVWEVGCRLVLQILDVARPDLLMLSNYLGAWLSGRLEFWDDTGCPPGSGICDGGTYVITWGPALLVLLALTGTVTGAAFAAFRRRDLV</sequence>
<evidence type="ECO:0000313" key="1">
    <source>
        <dbReference type="EMBL" id="SCG56603.1"/>
    </source>
</evidence>
<gene>
    <name evidence="1" type="ORF">GA0070623_2439</name>
</gene>
<dbReference type="OrthoDB" id="3352119at2"/>
<organism evidence="1 2">
    <name type="scientific">Micromonospora rifamycinica</name>
    <dbReference type="NCBI Taxonomy" id="291594"/>
    <lineage>
        <taxon>Bacteria</taxon>
        <taxon>Bacillati</taxon>
        <taxon>Actinomycetota</taxon>
        <taxon>Actinomycetes</taxon>
        <taxon>Micromonosporales</taxon>
        <taxon>Micromonosporaceae</taxon>
        <taxon>Micromonospora</taxon>
    </lineage>
</organism>
<proteinExistence type="predicted"/>
<dbReference type="RefSeq" id="WP_067305881.1">
    <property type="nucleotide sequence ID" value="NZ_LRMV01000036.1"/>
</dbReference>
<name>A0A125Q1Q4_9ACTN</name>
<protein>
    <submittedName>
        <fullName evidence="1">ABC-2 family transporter protein</fullName>
    </submittedName>
</protein>
<evidence type="ECO:0000313" key="2">
    <source>
        <dbReference type="Proteomes" id="UP000198226"/>
    </source>
</evidence>
<dbReference type="EMBL" id="LT607752">
    <property type="protein sequence ID" value="SCG56603.1"/>
    <property type="molecule type" value="Genomic_DNA"/>
</dbReference>